<accession>A0A1D8TUH1</accession>
<proteinExistence type="predicted"/>
<sequence>MGRWGDGEMGEILIKALLNNGMILRVRWNGHLAWKRCRGATRGEFNSPTEKAPLRSWGKPP</sequence>
<dbReference type="STRING" id="1458985.BJP34_19315"/>
<evidence type="ECO:0000256" key="1">
    <source>
        <dbReference type="SAM" id="MobiDB-lite"/>
    </source>
</evidence>
<evidence type="ECO:0000313" key="3">
    <source>
        <dbReference type="Proteomes" id="UP000177870"/>
    </source>
</evidence>
<dbReference type="AlphaFoldDB" id="A0A1D8TUH1"/>
<gene>
    <name evidence="2" type="ORF">BJP34_19315</name>
</gene>
<dbReference type="EMBL" id="CP017599">
    <property type="protein sequence ID" value="AOX01299.1"/>
    <property type="molecule type" value="Genomic_DNA"/>
</dbReference>
<name>A0A1D8TUH1_9CYAN</name>
<dbReference type="Proteomes" id="UP000177870">
    <property type="component" value="Chromosome"/>
</dbReference>
<feature type="region of interest" description="Disordered" evidence="1">
    <location>
        <begin position="42"/>
        <end position="61"/>
    </location>
</feature>
<dbReference type="KEGG" id="mpro:BJP34_19315"/>
<dbReference type="RefSeq" id="WP_070393743.1">
    <property type="nucleotide sequence ID" value="NZ_CP017599.1"/>
</dbReference>
<protein>
    <submittedName>
        <fullName evidence="2">Uncharacterized protein</fullName>
    </submittedName>
</protein>
<evidence type="ECO:0000313" key="2">
    <source>
        <dbReference type="EMBL" id="AOX01299.1"/>
    </source>
</evidence>
<reference evidence="3" key="1">
    <citation type="submission" date="2016-10" db="EMBL/GenBank/DDBJ databases">
        <title>Comparative genomics uncovers the prolific and rare metabolic potential of the cyanobacterial genus Moorea.</title>
        <authorList>
            <person name="Leao T."/>
            <person name="Castelao G."/>
            <person name="Korobeynikov A."/>
            <person name="Monroe E.A."/>
            <person name="Podell S."/>
            <person name="Glukhov E."/>
            <person name="Allen E."/>
            <person name="Gerwick W.H."/>
            <person name="Gerwick L."/>
        </authorList>
    </citation>
    <scope>NUCLEOTIDE SEQUENCE [LARGE SCALE GENOMIC DNA]</scope>
    <source>
        <strain evidence="3">PAL-8-15-08-1</strain>
    </source>
</reference>
<organism evidence="2 3">
    <name type="scientific">Moorena producens PAL-8-15-08-1</name>
    <dbReference type="NCBI Taxonomy" id="1458985"/>
    <lineage>
        <taxon>Bacteria</taxon>
        <taxon>Bacillati</taxon>
        <taxon>Cyanobacteriota</taxon>
        <taxon>Cyanophyceae</taxon>
        <taxon>Coleofasciculales</taxon>
        <taxon>Coleofasciculaceae</taxon>
        <taxon>Moorena</taxon>
    </lineage>
</organism>